<evidence type="ECO:0000313" key="3">
    <source>
        <dbReference type="Proteomes" id="UP000236291"/>
    </source>
</evidence>
<dbReference type="InterPro" id="IPR050796">
    <property type="entry name" value="SCF_F-box_component"/>
</dbReference>
<dbReference type="InterPro" id="IPR006527">
    <property type="entry name" value="F-box-assoc_dom_typ1"/>
</dbReference>
<gene>
    <name evidence="2" type="ORF">L195_g004394</name>
</gene>
<reference evidence="2 3" key="2">
    <citation type="journal article" date="2017" name="Front. Plant Sci.">
        <title>Gene Classification and Mining of Molecular Markers Useful in Red Clover (Trifolium pratense) Breeding.</title>
        <authorList>
            <person name="Istvanek J."/>
            <person name="Dluhosova J."/>
            <person name="Dluhos P."/>
            <person name="Patkova L."/>
            <person name="Nedelnik J."/>
            <person name="Repkova J."/>
        </authorList>
    </citation>
    <scope>NUCLEOTIDE SEQUENCE [LARGE SCALE GENOMIC DNA]</scope>
    <source>
        <strain evidence="3">cv. Tatra</strain>
        <tissue evidence="2">Young leaves</tissue>
    </source>
</reference>
<dbReference type="Gene3D" id="1.20.1280.50">
    <property type="match status" value="1"/>
</dbReference>
<dbReference type="Pfam" id="PF00646">
    <property type="entry name" value="F-box"/>
    <property type="match status" value="1"/>
</dbReference>
<dbReference type="PANTHER" id="PTHR31672:SF13">
    <property type="entry name" value="F-BOX PROTEIN CPR30-LIKE"/>
    <property type="match status" value="1"/>
</dbReference>
<dbReference type="InterPro" id="IPR036047">
    <property type="entry name" value="F-box-like_dom_sf"/>
</dbReference>
<dbReference type="OrthoDB" id="1867629at2759"/>
<dbReference type="Pfam" id="PF07734">
    <property type="entry name" value="FBA_1"/>
    <property type="match status" value="1"/>
</dbReference>
<organism evidence="2 3">
    <name type="scientific">Trifolium pratense</name>
    <name type="common">Red clover</name>
    <dbReference type="NCBI Taxonomy" id="57577"/>
    <lineage>
        <taxon>Eukaryota</taxon>
        <taxon>Viridiplantae</taxon>
        <taxon>Streptophyta</taxon>
        <taxon>Embryophyta</taxon>
        <taxon>Tracheophyta</taxon>
        <taxon>Spermatophyta</taxon>
        <taxon>Magnoliopsida</taxon>
        <taxon>eudicotyledons</taxon>
        <taxon>Gunneridae</taxon>
        <taxon>Pentapetalae</taxon>
        <taxon>rosids</taxon>
        <taxon>fabids</taxon>
        <taxon>Fabales</taxon>
        <taxon>Fabaceae</taxon>
        <taxon>Papilionoideae</taxon>
        <taxon>50 kb inversion clade</taxon>
        <taxon>NPAAA clade</taxon>
        <taxon>Hologalegina</taxon>
        <taxon>IRL clade</taxon>
        <taxon>Trifolieae</taxon>
        <taxon>Trifolium</taxon>
    </lineage>
</organism>
<comment type="caution">
    <text evidence="2">The sequence shown here is derived from an EMBL/GenBank/DDBJ whole genome shotgun (WGS) entry which is preliminary data.</text>
</comment>
<dbReference type="InterPro" id="IPR017451">
    <property type="entry name" value="F-box-assoc_interact_dom"/>
</dbReference>
<reference evidence="2 3" key="1">
    <citation type="journal article" date="2014" name="Am. J. Bot.">
        <title>Genome assembly and annotation for red clover (Trifolium pratense; Fabaceae).</title>
        <authorList>
            <person name="Istvanek J."/>
            <person name="Jaros M."/>
            <person name="Krenek A."/>
            <person name="Repkova J."/>
        </authorList>
    </citation>
    <scope>NUCLEOTIDE SEQUENCE [LARGE SCALE GENOMIC DNA]</scope>
    <source>
        <strain evidence="3">cv. Tatra</strain>
        <tissue evidence="2">Young leaves</tissue>
    </source>
</reference>
<name>A0A2K3NXY3_TRIPR</name>
<evidence type="ECO:0000313" key="2">
    <source>
        <dbReference type="EMBL" id="PNY07887.1"/>
    </source>
</evidence>
<protein>
    <submittedName>
        <fullName evidence="2">F-box protein</fullName>
    </submittedName>
</protein>
<dbReference type="EMBL" id="ASHM01002167">
    <property type="protein sequence ID" value="PNY07887.1"/>
    <property type="molecule type" value="Genomic_DNA"/>
</dbReference>
<dbReference type="PROSITE" id="PS50181">
    <property type="entry name" value="FBOX"/>
    <property type="match status" value="1"/>
</dbReference>
<accession>A0A2K3NXY3</accession>
<dbReference type="SUPFAM" id="SSF81383">
    <property type="entry name" value="F-box domain"/>
    <property type="match status" value="1"/>
</dbReference>
<dbReference type="Proteomes" id="UP000236291">
    <property type="component" value="Unassembled WGS sequence"/>
</dbReference>
<evidence type="ECO:0000259" key="1">
    <source>
        <dbReference type="PROSITE" id="PS50181"/>
    </source>
</evidence>
<feature type="domain" description="F-box" evidence="1">
    <location>
        <begin position="12"/>
        <end position="61"/>
    </location>
</feature>
<dbReference type="InterPro" id="IPR001810">
    <property type="entry name" value="F-box_dom"/>
</dbReference>
<dbReference type="SMART" id="SM00256">
    <property type="entry name" value="FBOX"/>
    <property type="match status" value="1"/>
</dbReference>
<dbReference type="PANTHER" id="PTHR31672">
    <property type="entry name" value="BNACNNG10540D PROTEIN"/>
    <property type="match status" value="1"/>
</dbReference>
<sequence length="392" mass="44870">MAAPTTIEKKKKVSSNYIPDDLSFSILSKLPVKSLKRFSCVSKSWSLLIQNPNFMNFFRNNLLSKSHAHYRDSGLVLNQFMGPYDWNIYLISGDKFENKVKLDLPPIFQIPNIGVTPIRVLGSAINGILCIYGRCQGAHATTFLLWNPFTEEKIVIPPSHAEFKPEFTTYIFPHGFGYDDVGDDYKIIQHVDYTTANENPLEDLEDVMIPDPFWEIYSLKSNSWRKIDFDMPIISWIFNSIVYFDGVCHWLGETNMVVSFQLCNEVYFITPCPFEEDTHDKEFEVNLTVLNESVAIITNCKNTTSFQVLILGEFGVEESWIRLFDVELMSCIEQPIGAGKNGNIFFIKEDGELACFDLATGLIEDIGIQGENNWCQIAIYKKNLRLIGDIYM</sequence>
<dbReference type="NCBIfam" id="TIGR01640">
    <property type="entry name" value="F_box_assoc_1"/>
    <property type="match status" value="1"/>
</dbReference>
<proteinExistence type="predicted"/>
<dbReference type="STRING" id="57577.A0A2K3NXY3"/>
<dbReference type="AlphaFoldDB" id="A0A2K3NXY3"/>
<dbReference type="CDD" id="cd22157">
    <property type="entry name" value="F-box_AtFBW1-like"/>
    <property type="match status" value="1"/>
</dbReference>